<sequence>MSSEIEDDHHSYLQLAKNISKLEAKASLVYSYKNIINGFSAWLTPHEAAKLSEMEEVVSVFKSRPRKYSLQTTRSWDFVNLLEREQHLNGTKEEEEEEELLQKANGGEDVIVGVLDSGVWPESQSFSDEGMGPVPPSWKGTCELGDDFEALIPDITAPGLNILAAWSEASSPTKLPEDDRVVKYNIESGTSMSCPHVAAAAALIKAVHPDWSSAAIRSALMTTA</sequence>
<evidence type="ECO:0000259" key="7">
    <source>
        <dbReference type="Pfam" id="PF00082"/>
    </source>
</evidence>
<dbReference type="EMBL" id="QEFC01000927">
    <property type="protein sequence ID" value="KAE9461960.1"/>
    <property type="molecule type" value="Genomic_DNA"/>
</dbReference>
<dbReference type="Gene3D" id="3.40.50.200">
    <property type="entry name" value="Peptidase S8/S53 domain"/>
    <property type="match status" value="2"/>
</dbReference>
<keyword evidence="4" id="KW-0378">Hydrolase</keyword>
<dbReference type="PANTHER" id="PTHR10795">
    <property type="entry name" value="PROPROTEIN CONVERTASE SUBTILISIN/KEXIN"/>
    <property type="match status" value="1"/>
</dbReference>
<dbReference type="InterPro" id="IPR010259">
    <property type="entry name" value="S8pro/Inhibitor_I9"/>
</dbReference>
<dbReference type="InterPro" id="IPR037045">
    <property type="entry name" value="S8pro/Inhibitor_I9_sf"/>
</dbReference>
<dbReference type="InterPro" id="IPR000209">
    <property type="entry name" value="Peptidase_S8/S53_dom"/>
</dbReference>
<gene>
    <name evidence="9" type="ORF">C3L33_06123</name>
</gene>
<comment type="similarity">
    <text evidence="1 6">Belongs to the peptidase S8 family.</text>
</comment>
<keyword evidence="2" id="KW-0645">Protease</keyword>
<evidence type="ECO:0000256" key="2">
    <source>
        <dbReference type="ARBA" id="ARBA00022670"/>
    </source>
</evidence>
<feature type="domain" description="Peptidase S8/S53" evidence="7">
    <location>
        <begin position="150"/>
        <end position="224"/>
    </location>
</feature>
<evidence type="ECO:0000256" key="3">
    <source>
        <dbReference type="ARBA" id="ARBA00022729"/>
    </source>
</evidence>
<feature type="non-terminal residue" evidence="9">
    <location>
        <position position="1"/>
    </location>
</feature>
<dbReference type="Proteomes" id="UP000428333">
    <property type="component" value="Linkage Group LG04"/>
</dbReference>
<evidence type="ECO:0000256" key="5">
    <source>
        <dbReference type="ARBA" id="ARBA00022825"/>
    </source>
</evidence>
<evidence type="ECO:0008006" key="11">
    <source>
        <dbReference type="Google" id="ProtNLM"/>
    </source>
</evidence>
<name>A0A6A4LVC3_9ERIC</name>
<dbReference type="Gene3D" id="3.30.70.80">
    <property type="entry name" value="Peptidase S8 propeptide/proteinase inhibitor I9"/>
    <property type="match status" value="1"/>
</dbReference>
<dbReference type="OrthoDB" id="2014869at2759"/>
<organism evidence="9 10">
    <name type="scientific">Rhododendron williamsianum</name>
    <dbReference type="NCBI Taxonomy" id="262921"/>
    <lineage>
        <taxon>Eukaryota</taxon>
        <taxon>Viridiplantae</taxon>
        <taxon>Streptophyta</taxon>
        <taxon>Embryophyta</taxon>
        <taxon>Tracheophyta</taxon>
        <taxon>Spermatophyta</taxon>
        <taxon>Magnoliopsida</taxon>
        <taxon>eudicotyledons</taxon>
        <taxon>Gunneridae</taxon>
        <taxon>Pentapetalae</taxon>
        <taxon>asterids</taxon>
        <taxon>Ericales</taxon>
        <taxon>Ericaceae</taxon>
        <taxon>Ericoideae</taxon>
        <taxon>Rhodoreae</taxon>
        <taxon>Rhododendron</taxon>
    </lineage>
</organism>
<dbReference type="PROSITE" id="PS51892">
    <property type="entry name" value="SUBTILASE"/>
    <property type="match status" value="1"/>
</dbReference>
<dbReference type="GO" id="GO:0006508">
    <property type="term" value="P:proteolysis"/>
    <property type="evidence" value="ECO:0007669"/>
    <property type="project" value="UniProtKB-KW"/>
</dbReference>
<evidence type="ECO:0000259" key="8">
    <source>
        <dbReference type="Pfam" id="PF05922"/>
    </source>
</evidence>
<dbReference type="InterPro" id="IPR023828">
    <property type="entry name" value="Peptidase_S8_Ser-AS"/>
</dbReference>
<keyword evidence="3" id="KW-0732">Signal</keyword>
<evidence type="ECO:0000256" key="6">
    <source>
        <dbReference type="PROSITE-ProRule" id="PRU01240"/>
    </source>
</evidence>
<feature type="domain" description="Inhibitor I9" evidence="8">
    <location>
        <begin position="4"/>
        <end position="67"/>
    </location>
</feature>
<dbReference type="GO" id="GO:0004252">
    <property type="term" value="F:serine-type endopeptidase activity"/>
    <property type="evidence" value="ECO:0007669"/>
    <property type="project" value="InterPro"/>
</dbReference>
<dbReference type="Pfam" id="PF05922">
    <property type="entry name" value="Inhibitor_I9"/>
    <property type="match status" value="1"/>
</dbReference>
<evidence type="ECO:0000256" key="4">
    <source>
        <dbReference type="ARBA" id="ARBA00022801"/>
    </source>
</evidence>
<evidence type="ECO:0000256" key="1">
    <source>
        <dbReference type="ARBA" id="ARBA00011073"/>
    </source>
</evidence>
<dbReference type="InterPro" id="IPR045051">
    <property type="entry name" value="SBT"/>
</dbReference>
<dbReference type="SUPFAM" id="SSF52743">
    <property type="entry name" value="Subtilisin-like"/>
    <property type="match status" value="2"/>
</dbReference>
<accession>A0A6A4LVC3</accession>
<reference evidence="9 10" key="1">
    <citation type="journal article" date="2019" name="Genome Biol. Evol.">
        <title>The Rhododendron genome and chromosomal organization provide insight into shared whole-genome duplications across the heath family (Ericaceae).</title>
        <authorList>
            <person name="Soza V.L."/>
            <person name="Lindsley D."/>
            <person name="Waalkes A."/>
            <person name="Ramage E."/>
            <person name="Patwardhan R.P."/>
            <person name="Burton J.N."/>
            <person name="Adey A."/>
            <person name="Kumar A."/>
            <person name="Qiu R."/>
            <person name="Shendure J."/>
            <person name="Hall B."/>
        </authorList>
    </citation>
    <scope>NUCLEOTIDE SEQUENCE [LARGE SCALE GENOMIC DNA]</scope>
    <source>
        <strain evidence="9">RSF 1966-606</strain>
    </source>
</reference>
<keyword evidence="5" id="KW-0720">Serine protease</keyword>
<evidence type="ECO:0000313" key="10">
    <source>
        <dbReference type="Proteomes" id="UP000428333"/>
    </source>
</evidence>
<evidence type="ECO:0000313" key="9">
    <source>
        <dbReference type="EMBL" id="KAE9461960.1"/>
    </source>
</evidence>
<keyword evidence="10" id="KW-1185">Reference proteome</keyword>
<dbReference type="PROSITE" id="PS00138">
    <property type="entry name" value="SUBTILASE_SER"/>
    <property type="match status" value="1"/>
</dbReference>
<protein>
    <recommendedName>
        <fullName evidence="11">Inhibitor I9 domain-containing protein</fullName>
    </recommendedName>
</protein>
<comment type="caution">
    <text evidence="9">The sequence shown here is derived from an EMBL/GenBank/DDBJ whole genome shotgun (WGS) entry which is preliminary data.</text>
</comment>
<dbReference type="AlphaFoldDB" id="A0A6A4LVC3"/>
<proteinExistence type="inferred from homology"/>
<dbReference type="InterPro" id="IPR036852">
    <property type="entry name" value="Peptidase_S8/S53_dom_sf"/>
</dbReference>
<dbReference type="Pfam" id="PF00082">
    <property type="entry name" value="Peptidase_S8"/>
    <property type="match status" value="1"/>
</dbReference>
<comment type="caution">
    <text evidence="6">Lacks conserved residue(s) required for the propagation of feature annotation.</text>
</comment>